<dbReference type="Proteomes" id="UP001556367">
    <property type="component" value="Unassembled WGS sequence"/>
</dbReference>
<feature type="compositionally biased region" description="Basic residues" evidence="1">
    <location>
        <begin position="61"/>
        <end position="72"/>
    </location>
</feature>
<gene>
    <name evidence="2" type="ORF">HGRIS_001843</name>
</gene>
<comment type="caution">
    <text evidence="2">The sequence shown here is derived from an EMBL/GenBank/DDBJ whole genome shotgun (WGS) entry which is preliminary data.</text>
</comment>
<evidence type="ECO:0000256" key="1">
    <source>
        <dbReference type="SAM" id="MobiDB-lite"/>
    </source>
</evidence>
<protein>
    <submittedName>
        <fullName evidence="2">Uncharacterized protein</fullName>
    </submittedName>
</protein>
<keyword evidence="3" id="KW-1185">Reference proteome</keyword>
<reference evidence="3" key="1">
    <citation type="submission" date="2024-06" db="EMBL/GenBank/DDBJ databases">
        <title>Multi-omics analyses provide insights into the biosynthesis of the anticancer antibiotic pleurotin in Hohenbuehelia grisea.</title>
        <authorList>
            <person name="Weaver J.A."/>
            <person name="Alberti F."/>
        </authorList>
    </citation>
    <scope>NUCLEOTIDE SEQUENCE [LARGE SCALE GENOMIC DNA]</scope>
    <source>
        <strain evidence="3">T-177</strain>
    </source>
</reference>
<feature type="region of interest" description="Disordered" evidence="1">
    <location>
        <begin position="41"/>
        <end position="100"/>
    </location>
</feature>
<sequence length="156" mass="17407">MNQLTNDETPLGCGGELTMEGVLFEAFANIPLWHRDFLSPLPSEDLPAPRRQKPLSEASRKRPPPPRKLKKAPRTDWGKFLAHKSTPSISKPESDPPKKTVREVVKKIESPSSLDTLVLRIGYATARLCVSTELSTNFEVVKQPIAPLNNELKTNQ</sequence>
<accession>A0ABR3JIM0</accession>
<name>A0ABR3JIM0_9AGAR</name>
<proteinExistence type="predicted"/>
<dbReference type="EMBL" id="JASNQZ010000006">
    <property type="protein sequence ID" value="KAL0955608.1"/>
    <property type="molecule type" value="Genomic_DNA"/>
</dbReference>
<evidence type="ECO:0000313" key="2">
    <source>
        <dbReference type="EMBL" id="KAL0955608.1"/>
    </source>
</evidence>
<evidence type="ECO:0000313" key="3">
    <source>
        <dbReference type="Proteomes" id="UP001556367"/>
    </source>
</evidence>
<organism evidence="2 3">
    <name type="scientific">Hohenbuehelia grisea</name>
    <dbReference type="NCBI Taxonomy" id="104357"/>
    <lineage>
        <taxon>Eukaryota</taxon>
        <taxon>Fungi</taxon>
        <taxon>Dikarya</taxon>
        <taxon>Basidiomycota</taxon>
        <taxon>Agaricomycotina</taxon>
        <taxon>Agaricomycetes</taxon>
        <taxon>Agaricomycetidae</taxon>
        <taxon>Agaricales</taxon>
        <taxon>Pleurotineae</taxon>
        <taxon>Pleurotaceae</taxon>
        <taxon>Hohenbuehelia</taxon>
    </lineage>
</organism>